<feature type="compositionally biased region" description="Low complexity" evidence="1">
    <location>
        <begin position="386"/>
        <end position="398"/>
    </location>
</feature>
<feature type="region of interest" description="Disordered" evidence="1">
    <location>
        <begin position="1350"/>
        <end position="1370"/>
    </location>
</feature>
<reference evidence="2 3" key="1">
    <citation type="submission" date="2017-05" db="EMBL/GenBank/DDBJ databases">
        <title>Genome Sequence of Loktanella vestfoldensis Strain SMR4r Isolated from a Culture of the Diatom Skeletonema marinoi.</title>
        <authorList>
            <person name="Topel M."/>
            <person name="Pinder M.I.M."/>
            <person name="Johansson O.N."/>
            <person name="Kourtchenko O."/>
            <person name="Godhe A."/>
            <person name="Clarke A.K."/>
        </authorList>
    </citation>
    <scope>NUCLEOTIDE SEQUENCE [LARGE SCALE GENOMIC DNA]</scope>
    <source>
        <strain evidence="2 3">SMR4r</strain>
    </source>
</reference>
<dbReference type="Gene3D" id="2.60.40.10">
    <property type="entry name" value="Immunoglobulins"/>
    <property type="match status" value="3"/>
</dbReference>
<feature type="region of interest" description="Disordered" evidence="1">
    <location>
        <begin position="354"/>
        <end position="433"/>
    </location>
</feature>
<gene>
    <name evidence="2" type="ORF">LOKVESSMR4R_00736</name>
</gene>
<feature type="compositionally biased region" description="Low complexity" evidence="1">
    <location>
        <begin position="1358"/>
        <end position="1370"/>
    </location>
</feature>
<dbReference type="EMBL" id="CP021431">
    <property type="protein sequence ID" value="ARU00071.1"/>
    <property type="molecule type" value="Genomic_DNA"/>
</dbReference>
<sequence length="1962" mass="199667">MNDTSEPMRTQFKNRFFSLGSLKNTLSAGAQQAQIKSSKEAHQSIARSLTAVSLLPLAACGSDSDDPTPQPPADKLVTQAFAVVETSPGLWQVASNFGAVDITRSEANQGQATFTAAQSSTAATAALEAITQLQVDSATSLDVAIADQQTGAGFKLIGSGDVTFTSAALRDGFEDNTSALLNVELTGGDLMFDLPSDDNDTLTLLTGSTITLNGGRLIIDDGTVDASAAIVSGVTRSDGIVLNSKLVLTASQAKELTDAGVSITRGETDDPIEAEEVSVVEIIVKSAEDIEALEELASGNGERLGLLVAQNTRGETPNLAIAVDQQFEQAEENANAVERVFEVLETKKEVIEQATGRSEANGTLTLPKRGNNGSSDEDTETGGGTTSTTPATPSGPTAQEIANSKAEGIGGFDGTGDAPTGQDYEDAGIPGAGDWGKEVAEAVNEAIAGKAGKGSGQGGKLTAEEVRDTAKAVEKINEAGGAGKDSPTAEDYEDAGVTGVTEGNVDGVNEIVENSSDKGLTPTELQGIVDALNKINAYDGTNVAPTIADYRTVDVANVTEALLGAMNARVAASANDNLKPSDLTTIIGEIAAASTKINGYTGTGAAPVTADYEALSITGVTAENVAAVNAMIAGDAKADKTPEELQTLASQAADISARINAYAGGSERAPSLLDYSDIGITGASDAADLAVLNAAVAASSDDNLTPAELQTLADAAFAAADKIEAYDGTNSAPAAEDYALLGITGIGTGSGQVDLATVNGEVANKASYTPDIIQTLVNKANTAISKIQGYAGGIEQVPTEADYDALLADDTLVTSSNVDLVNAAIAANGTTTIDAAGVETIAKDAIASAGVINAYAADATNTAPSQSDYDNLGITGVTTADTLAAANAGLADYSITALSVAHMQTRVDEALQSQSTINLYAGGGIFAPTQADYTTLGVSGIDNATKLGYVNAAVAEARDDSLVPSEMQTIADAAIKLNLFDGQTAVPTPADYLALGVGGVTTATINAVNAALADSTDALLTPTEIQAIVAESALTIISVTAPSAGGYVTGDTLTFTVNTSNPTSVNTSDGTPRLELTIGSNTEYATFVSGSGTTGLTFSYTVKANDADSDGIEVNSLAANGGTLKDAAGNNLNTTLSAISDTSAVFIDTQAPTATMSAGQVASATGTITVQSNEVGTAYLVESSETVTTVAEITALADAKFNSAPITAANTDTQIAVSGLGSGTYKLYVADAAGNLSAGTAQTATLDTTAPAAPASLLEPDTSILADGYWNDSEASATLRVSLPTSGELAVAGDTVELLLDSGSFATAKTATLGAGDITNGYVDFTVAKADMGSDGSKTLTATITDAAGNTSSASSGLTTNLDTTAPTTPTVDSLTASTLTPTITGTAPIGTGESLTVIVGGATYDEVAVNGGTWSIDLSTASADSGTLSLADGNTYDVQATVTDAAGNSSDDTSTDELSVIMIKQVIDLGSGKGQLISPYQLNDNGTTRVFYVWDADNDGNIDGDDAINSGELASLTGVFGTAPLKGFYTFNSTTFQVPTLTTMQDIATDSGSGMPAANWFNIRYYYEMDAFVKNTSGHYQGIGLTDGTLGHTSTGLAYVFEVDPFIPVAPNLTQNGSELTATGEAGATLTLFDGSTDITTKFNIVENSGTYFATAKAGEFDGTETLSITAILTDAFGNESEASSAVTGAIDTTGPGVESVTFSKPADNFFTTDDTIEISAKFEDDVTVNASNSKLLLEIDDNDAASPDTAEASFSSFDADSNTIIYQYIVQPGDLDADGITATEITLANGETITGGGLAADLTFTSISDSDAVVNVIDLGEGRGNLIEPISMNGSTFFFWDKNGDGVSDTNDRADLADAISAGVIGNNFVGSFAGSSSEDYKIPSATTLEAVFGGGNSDIKNAFVDEYSLWQANDIYYSQTESSSAGKYKAYKLYSDTSYSYAADSSPSTQQLAIIVELL</sequence>
<accession>A0A1Y0E9N3</accession>
<evidence type="ECO:0000313" key="2">
    <source>
        <dbReference type="EMBL" id="ARU00071.1"/>
    </source>
</evidence>
<feature type="region of interest" description="Disordered" evidence="1">
    <location>
        <begin position="476"/>
        <end position="502"/>
    </location>
</feature>
<dbReference type="OrthoDB" id="5720638at2"/>
<keyword evidence="3" id="KW-1185">Reference proteome</keyword>
<dbReference type="RefSeq" id="WP_157898111.1">
    <property type="nucleotide sequence ID" value="NZ_CP021431.1"/>
</dbReference>
<protein>
    <submittedName>
        <fullName evidence="2">Uncharacterized protein</fullName>
    </submittedName>
</protein>
<proteinExistence type="predicted"/>
<evidence type="ECO:0000313" key="3">
    <source>
        <dbReference type="Proteomes" id="UP000195273"/>
    </source>
</evidence>
<organism evidence="2 3">
    <name type="scientific">Yoonia vestfoldensis</name>
    <dbReference type="NCBI Taxonomy" id="245188"/>
    <lineage>
        <taxon>Bacteria</taxon>
        <taxon>Pseudomonadati</taxon>
        <taxon>Pseudomonadota</taxon>
        <taxon>Alphaproteobacteria</taxon>
        <taxon>Rhodobacterales</taxon>
        <taxon>Paracoccaceae</taxon>
        <taxon>Yoonia</taxon>
    </lineage>
</organism>
<dbReference type="KEGG" id="lvs:LOKVESSMR4R_00736"/>
<evidence type="ECO:0000256" key="1">
    <source>
        <dbReference type="SAM" id="MobiDB-lite"/>
    </source>
</evidence>
<feature type="compositionally biased region" description="Polar residues" evidence="1">
    <location>
        <begin position="355"/>
        <end position="364"/>
    </location>
</feature>
<dbReference type="InterPro" id="IPR013783">
    <property type="entry name" value="Ig-like_fold"/>
</dbReference>
<dbReference type="Proteomes" id="UP000195273">
    <property type="component" value="Chromosome"/>
</dbReference>
<name>A0A1Y0E9N3_9RHOB</name>